<accession>A0A4R8X0J2</accession>
<dbReference type="AlphaFoldDB" id="A0A4R8X0J2"/>
<dbReference type="PANTHER" id="PTHR35368">
    <property type="entry name" value="HYDROPEROXIDE REDUCTASE"/>
    <property type="match status" value="1"/>
</dbReference>
<sequence>MTLLDASPVTSVTADERATRLTEAGTAWGERIAADVANGQLTYRVRGTGEGSVASTITAGKHSFRVDEPAALAGDDIAASPVEFALGALISCQIVVYRLYAQALGIRVDEIDVKAEGDLDARRLFGIEKSVRAGFTAVRLDVTITGPETDARYRELRAAVDAHCPVLDLFANATPVSVSVAKA</sequence>
<evidence type="ECO:0000313" key="1">
    <source>
        <dbReference type="EMBL" id="TFC18495.1"/>
    </source>
</evidence>
<dbReference type="Proteomes" id="UP000298412">
    <property type="component" value="Unassembled WGS sequence"/>
</dbReference>
<gene>
    <name evidence="1" type="ORF">E3O19_04485</name>
</gene>
<dbReference type="OrthoDB" id="9811389at2"/>
<comment type="caution">
    <text evidence="1">The sequence shown here is derived from an EMBL/GenBank/DDBJ whole genome shotgun (WGS) entry which is preliminary data.</text>
</comment>
<dbReference type="InterPro" id="IPR052924">
    <property type="entry name" value="OsmC/Ohr_hydroprdx_reductase"/>
</dbReference>
<dbReference type="Pfam" id="PF02566">
    <property type="entry name" value="OsmC"/>
    <property type="match status" value="1"/>
</dbReference>
<dbReference type="InterPro" id="IPR003718">
    <property type="entry name" value="OsmC/Ohr_fam"/>
</dbReference>
<protein>
    <submittedName>
        <fullName evidence="1">OsmC family peroxiredoxin</fullName>
    </submittedName>
</protein>
<dbReference type="RefSeq" id="WP_134565619.1">
    <property type="nucleotide sequence ID" value="NZ_SOFP01000021.1"/>
</dbReference>
<dbReference type="SUPFAM" id="SSF82784">
    <property type="entry name" value="OsmC-like"/>
    <property type="match status" value="1"/>
</dbReference>
<evidence type="ECO:0000313" key="2">
    <source>
        <dbReference type="Proteomes" id="UP000298412"/>
    </source>
</evidence>
<reference evidence="1 2" key="1">
    <citation type="submission" date="2019-03" db="EMBL/GenBank/DDBJ databases">
        <title>Genomics of glacier-inhabiting Cryobacterium strains.</title>
        <authorList>
            <person name="Liu Q."/>
            <person name="Xin Y.-H."/>
        </authorList>
    </citation>
    <scope>NUCLEOTIDE SEQUENCE [LARGE SCALE GENOMIC DNA]</scope>
    <source>
        <strain evidence="1 2">MDT1-3</strain>
    </source>
</reference>
<dbReference type="Gene3D" id="3.30.300.20">
    <property type="match status" value="1"/>
</dbReference>
<organism evidence="1 2">
    <name type="scientific">Cryobacterium algoritolerans</name>
    <dbReference type="NCBI Taxonomy" id="1259184"/>
    <lineage>
        <taxon>Bacteria</taxon>
        <taxon>Bacillati</taxon>
        <taxon>Actinomycetota</taxon>
        <taxon>Actinomycetes</taxon>
        <taxon>Micrococcales</taxon>
        <taxon>Microbacteriaceae</taxon>
        <taxon>Cryobacterium</taxon>
    </lineage>
</organism>
<dbReference type="EMBL" id="SOFP01000021">
    <property type="protein sequence ID" value="TFC18495.1"/>
    <property type="molecule type" value="Genomic_DNA"/>
</dbReference>
<keyword evidence="2" id="KW-1185">Reference proteome</keyword>
<dbReference type="PANTHER" id="PTHR35368:SF1">
    <property type="entry name" value="HYDROPEROXIDE REDUCTASE"/>
    <property type="match status" value="1"/>
</dbReference>
<proteinExistence type="predicted"/>
<dbReference type="InterPro" id="IPR036102">
    <property type="entry name" value="OsmC/Ohrsf"/>
</dbReference>
<name>A0A4R8X0J2_9MICO</name>
<dbReference type="InterPro" id="IPR015946">
    <property type="entry name" value="KH_dom-like_a/b"/>
</dbReference>